<dbReference type="STRING" id="151549.A0A4C1TA29"/>
<dbReference type="Pfam" id="PF00009">
    <property type="entry name" value="GTP_EFTU"/>
    <property type="match status" value="1"/>
</dbReference>
<dbReference type="EMBL" id="BGZK01000046">
    <property type="protein sequence ID" value="GBP11302.1"/>
    <property type="molecule type" value="Genomic_DNA"/>
</dbReference>
<dbReference type="GO" id="GO:0005737">
    <property type="term" value="C:cytoplasm"/>
    <property type="evidence" value="ECO:0007669"/>
    <property type="project" value="UniProtKB-SubCell"/>
</dbReference>
<dbReference type="PANTHER" id="PTHR43721:SF3">
    <property type="entry name" value="GTP-BINDING PROTEIN 2"/>
    <property type="match status" value="1"/>
</dbReference>
<keyword evidence="3" id="KW-0547">Nucleotide-binding</keyword>
<dbReference type="Gene3D" id="3.40.50.300">
    <property type="entry name" value="P-loop containing nucleotide triphosphate hydrolases"/>
    <property type="match status" value="1"/>
</dbReference>
<dbReference type="InterPro" id="IPR000795">
    <property type="entry name" value="T_Tr_GTP-bd_dom"/>
</dbReference>
<proteinExistence type="inferred from homology"/>
<dbReference type="GO" id="GO:0003746">
    <property type="term" value="F:translation elongation factor activity"/>
    <property type="evidence" value="ECO:0007669"/>
    <property type="project" value="TreeGrafter"/>
</dbReference>
<feature type="domain" description="Tr-type G" evidence="6">
    <location>
        <begin position="496"/>
        <end position="733"/>
    </location>
</feature>
<dbReference type="InterPro" id="IPR009001">
    <property type="entry name" value="Transl_elong_EF1A/Init_IF2_C"/>
</dbReference>
<evidence type="ECO:0000313" key="7">
    <source>
        <dbReference type="EMBL" id="GBP11302.1"/>
    </source>
</evidence>
<keyword evidence="4" id="KW-0342">GTP-binding</keyword>
<organism evidence="7 8">
    <name type="scientific">Eumeta variegata</name>
    <name type="common">Bagworm moth</name>
    <name type="synonym">Eumeta japonica</name>
    <dbReference type="NCBI Taxonomy" id="151549"/>
    <lineage>
        <taxon>Eukaryota</taxon>
        <taxon>Metazoa</taxon>
        <taxon>Ecdysozoa</taxon>
        <taxon>Arthropoda</taxon>
        <taxon>Hexapoda</taxon>
        <taxon>Insecta</taxon>
        <taxon>Pterygota</taxon>
        <taxon>Neoptera</taxon>
        <taxon>Endopterygota</taxon>
        <taxon>Lepidoptera</taxon>
        <taxon>Glossata</taxon>
        <taxon>Ditrysia</taxon>
        <taxon>Tineoidea</taxon>
        <taxon>Psychidae</taxon>
        <taxon>Oiketicinae</taxon>
        <taxon>Eumeta</taxon>
    </lineage>
</organism>
<dbReference type="CDD" id="cd03708">
    <property type="entry name" value="GTPBP_III"/>
    <property type="match status" value="1"/>
</dbReference>
<evidence type="ECO:0000256" key="1">
    <source>
        <dbReference type="ARBA" id="ARBA00004496"/>
    </source>
</evidence>
<comment type="caution">
    <text evidence="7">The sequence shown here is derived from an EMBL/GenBank/DDBJ whole genome shotgun (WGS) entry which is preliminary data.</text>
</comment>
<dbReference type="GO" id="GO:0005525">
    <property type="term" value="F:GTP binding"/>
    <property type="evidence" value="ECO:0007669"/>
    <property type="project" value="UniProtKB-KW"/>
</dbReference>
<dbReference type="OrthoDB" id="248233at2759"/>
<evidence type="ECO:0000256" key="2">
    <source>
        <dbReference type="ARBA" id="ARBA00007249"/>
    </source>
</evidence>
<evidence type="ECO:0000256" key="4">
    <source>
        <dbReference type="ARBA" id="ARBA00023134"/>
    </source>
</evidence>
<protein>
    <submittedName>
        <fullName evidence="7">GTP-binding protein 2</fullName>
    </submittedName>
</protein>
<name>A0A4C1TA29_EUMVA</name>
<feature type="region of interest" description="Disordered" evidence="5">
    <location>
        <begin position="1"/>
        <end position="63"/>
    </location>
</feature>
<feature type="compositionally biased region" description="Basic residues" evidence="5">
    <location>
        <begin position="96"/>
        <end position="113"/>
    </location>
</feature>
<evidence type="ECO:0000313" key="8">
    <source>
        <dbReference type="Proteomes" id="UP000299102"/>
    </source>
</evidence>
<dbReference type="CDD" id="cd03694">
    <property type="entry name" value="GTPBP_II"/>
    <property type="match status" value="1"/>
</dbReference>
<dbReference type="GO" id="GO:0003924">
    <property type="term" value="F:GTPase activity"/>
    <property type="evidence" value="ECO:0007669"/>
    <property type="project" value="InterPro"/>
</dbReference>
<keyword evidence="8" id="KW-1185">Reference proteome</keyword>
<sequence length="1079" mass="119692">MDSFFSLFDPTDGQNKPKKQRHKKASSPDDTVKKKTDLPKSRRSNKKSQGKNETLPEESSFLCDPNLSTDILVKDGSYIESFIANNDAFREDSKDKKPKRKNSNRKNRRKKNKISPAKELTPIMTGWSETADNIDVTWNNKSNLKQKRSQEIGKNVNDLQRDVKKPKDCKHEDKNRENKDLNNIIDNFEKIGILDDDFLMENINCENFTDFYSSDDMDESVYDSSSDLEDSGEENFGCLPPEPRFGNVEYKLQLVDPSEKRFQHLVTQPNALADCATEAAAGEPPKPYLVPEVVILGLRVDEPSTLVLSGGASWDDIAPRLVSEVGDVVPYRVVPYISLVVKLRVAITTHQPLKLPKLSRVCMFHIKIEIFREWADGWRNGVGVWATRTLTHWTKATAQIDHSVALTQINLRVQLKWRLRSGGGSAVYVVGVRDSGALRGLSTAPLRASLRTLHAMAGALDARVEHVAVRKVAARRAVAEVTVRKLADSHQSVELRVAVMGANEAGKSTLIGVLTQGELDNGRGSARLNMFRHVHEVRSGRTSSLSHEILGFDAQGNVVNYGCSELMTAERIGERSARLVSFLDLAGHHKYQRTTVHGLTGYSPHYAMLVVSATAGVSRMCEEHIGLLLALDLPFSIVVTKIDMAPGAMDTLLVRIREILDAAGCNKRPLLIADEHSARTCVSPPTFLLDSMPEGDAKVTETDGSDSECIPVFPVSCVKGGGLNTLHAYLLALEPPSVHARSMLEEEPCEFQIDEIFHVGESAGPVVGGLLARGRLREGDDLLIGPLETGEFVEISVKSIYRNRVPCGEVKAGQSASLGLSAYPPNIRQGMVLIAIPNGYHETKKLNPTPACYQTIDIGNHKTRNDIESLVISKMSLDNTKKRKNRRRTKDKNILQDLANVENCLVKDKTNQKKNMYKSDSESDKTESISDNVDVVSDKIHIDKNNIVYDREKLGEGSSESEKENCNCHMDAFAEDPSYPTGSMFFQATVRVLRHSTAICPGFQATVHIGNIRQTAVIEGIMSWNSVLRAGESAPVLFRFVRQPEYVRAGRTVLFRAGLDTRGVGRVSQAFPYPHHVRQ</sequence>
<dbReference type="InterPro" id="IPR009000">
    <property type="entry name" value="Transl_B-barrel_sf"/>
</dbReference>
<dbReference type="InterPro" id="IPR027417">
    <property type="entry name" value="P-loop_NTPase"/>
</dbReference>
<dbReference type="SUPFAM" id="SSF50465">
    <property type="entry name" value="EF-Tu/eEF-1alpha/eIF2-gamma C-terminal domain"/>
    <property type="match status" value="1"/>
</dbReference>
<evidence type="ECO:0000256" key="5">
    <source>
        <dbReference type="SAM" id="MobiDB-lite"/>
    </source>
</evidence>
<dbReference type="InterPro" id="IPR050055">
    <property type="entry name" value="EF-Tu_GTPase"/>
</dbReference>
<evidence type="ECO:0000256" key="3">
    <source>
        <dbReference type="ARBA" id="ARBA00022741"/>
    </source>
</evidence>
<dbReference type="PANTHER" id="PTHR43721">
    <property type="entry name" value="ELONGATION FACTOR TU-RELATED"/>
    <property type="match status" value="1"/>
</dbReference>
<feature type="compositionally biased region" description="Basic and acidic residues" evidence="5">
    <location>
        <begin position="26"/>
        <end position="40"/>
    </location>
</feature>
<comment type="similarity">
    <text evidence="2">Belongs to the TRAFAC class translation factor GTPase superfamily. Classic translation factor GTPase family. EF-Tu/EF-1A subfamily.</text>
</comment>
<dbReference type="Gene3D" id="2.40.30.10">
    <property type="entry name" value="Translation factors"/>
    <property type="match status" value="1"/>
</dbReference>
<comment type="subcellular location">
    <subcellularLocation>
        <location evidence="1">Cytoplasm</location>
    </subcellularLocation>
</comment>
<feature type="compositionally biased region" description="Basic residues" evidence="5">
    <location>
        <begin position="16"/>
        <end position="25"/>
    </location>
</feature>
<dbReference type="SUPFAM" id="SSF50447">
    <property type="entry name" value="Translation proteins"/>
    <property type="match status" value="1"/>
</dbReference>
<dbReference type="Proteomes" id="UP000299102">
    <property type="component" value="Unassembled WGS sequence"/>
</dbReference>
<gene>
    <name evidence="7" type="primary">GTPBP2</name>
    <name evidence="7" type="ORF">EVAR_92840_1</name>
</gene>
<reference evidence="7 8" key="1">
    <citation type="journal article" date="2019" name="Commun. Biol.">
        <title>The bagworm genome reveals a unique fibroin gene that provides high tensile strength.</title>
        <authorList>
            <person name="Kono N."/>
            <person name="Nakamura H."/>
            <person name="Ohtoshi R."/>
            <person name="Tomita M."/>
            <person name="Numata K."/>
            <person name="Arakawa K."/>
        </authorList>
    </citation>
    <scope>NUCLEOTIDE SEQUENCE [LARGE SCALE GENOMIC DNA]</scope>
</reference>
<feature type="region of interest" description="Disordered" evidence="5">
    <location>
        <begin position="90"/>
        <end position="119"/>
    </location>
</feature>
<evidence type="ECO:0000259" key="6">
    <source>
        <dbReference type="Pfam" id="PF00009"/>
    </source>
</evidence>
<dbReference type="SUPFAM" id="SSF52540">
    <property type="entry name" value="P-loop containing nucleoside triphosphate hydrolases"/>
    <property type="match status" value="1"/>
</dbReference>
<dbReference type="AlphaFoldDB" id="A0A4C1TA29"/>
<accession>A0A4C1TA29</accession>